<proteinExistence type="predicted"/>
<keyword evidence="2" id="KW-1185">Reference proteome</keyword>
<reference evidence="1 2" key="1">
    <citation type="submission" date="2018-02" db="EMBL/GenBank/DDBJ databases">
        <title>The genomes of Aspergillus section Nigri reveals drivers in fungal speciation.</title>
        <authorList>
            <consortium name="DOE Joint Genome Institute"/>
            <person name="Vesth T.C."/>
            <person name="Nybo J."/>
            <person name="Theobald S."/>
            <person name="Brandl J."/>
            <person name="Frisvad J.C."/>
            <person name="Nielsen K.F."/>
            <person name="Lyhne E.K."/>
            <person name="Kogle M.E."/>
            <person name="Kuo A."/>
            <person name="Riley R."/>
            <person name="Clum A."/>
            <person name="Nolan M."/>
            <person name="Lipzen A."/>
            <person name="Salamov A."/>
            <person name="Henrissat B."/>
            <person name="Wiebenga A."/>
            <person name="De vries R.P."/>
            <person name="Grigoriev I.V."/>
            <person name="Mortensen U.H."/>
            <person name="Andersen M.R."/>
            <person name="Baker S.E."/>
        </authorList>
    </citation>
    <scope>NUCLEOTIDE SEQUENCE [LARGE SCALE GENOMIC DNA]</scope>
    <source>
        <strain evidence="1 2">CBS 313.89</strain>
    </source>
</reference>
<organism evidence="1 2">
    <name type="scientific">Aspergillus fijiensis CBS 313.89</name>
    <dbReference type="NCBI Taxonomy" id="1448319"/>
    <lineage>
        <taxon>Eukaryota</taxon>
        <taxon>Fungi</taxon>
        <taxon>Dikarya</taxon>
        <taxon>Ascomycota</taxon>
        <taxon>Pezizomycotina</taxon>
        <taxon>Eurotiomycetes</taxon>
        <taxon>Eurotiomycetidae</taxon>
        <taxon>Eurotiales</taxon>
        <taxon>Aspergillaceae</taxon>
        <taxon>Aspergillus</taxon>
    </lineage>
</organism>
<dbReference type="GeneID" id="63861640"/>
<dbReference type="AlphaFoldDB" id="A0A8G1RUN2"/>
<dbReference type="EMBL" id="KZ824634">
    <property type="protein sequence ID" value="RAK79199.1"/>
    <property type="molecule type" value="Genomic_DNA"/>
</dbReference>
<dbReference type="Proteomes" id="UP000249789">
    <property type="component" value="Unassembled WGS sequence"/>
</dbReference>
<accession>A0A8G1RUN2</accession>
<dbReference type="VEuPathDB" id="FungiDB:BO72DRAFT_446477"/>
<sequence length="63" mass="7228">MRELKPGNEDEGEERIDSNIWRMSRSKIKQNVEICLRGRTGRSDAGLSHSYPYCSIVINTQCV</sequence>
<dbReference type="RefSeq" id="XP_040803209.1">
    <property type="nucleotide sequence ID" value="XM_040944307.1"/>
</dbReference>
<name>A0A8G1RUN2_9EURO</name>
<protein>
    <submittedName>
        <fullName evidence="1">Uncharacterized protein</fullName>
    </submittedName>
</protein>
<feature type="non-terminal residue" evidence="1">
    <location>
        <position position="63"/>
    </location>
</feature>
<evidence type="ECO:0000313" key="1">
    <source>
        <dbReference type="EMBL" id="RAK79199.1"/>
    </source>
</evidence>
<evidence type="ECO:0000313" key="2">
    <source>
        <dbReference type="Proteomes" id="UP000249789"/>
    </source>
</evidence>
<gene>
    <name evidence="1" type="ORF">BO72DRAFT_446477</name>
</gene>